<evidence type="ECO:0000313" key="1">
    <source>
        <dbReference type="EMBL" id="CAG6618276.1"/>
    </source>
</evidence>
<organism evidence="1">
    <name type="scientific">Cacopsylla melanoneura</name>
    <dbReference type="NCBI Taxonomy" id="428564"/>
    <lineage>
        <taxon>Eukaryota</taxon>
        <taxon>Metazoa</taxon>
        <taxon>Ecdysozoa</taxon>
        <taxon>Arthropoda</taxon>
        <taxon>Hexapoda</taxon>
        <taxon>Insecta</taxon>
        <taxon>Pterygota</taxon>
        <taxon>Neoptera</taxon>
        <taxon>Paraneoptera</taxon>
        <taxon>Hemiptera</taxon>
        <taxon>Sternorrhyncha</taxon>
        <taxon>Psylloidea</taxon>
        <taxon>Psyllidae</taxon>
        <taxon>Psyllinae</taxon>
        <taxon>Cacopsylla</taxon>
    </lineage>
</organism>
<proteinExistence type="predicted"/>
<dbReference type="AlphaFoldDB" id="A0A8D8PXZ7"/>
<reference evidence="1" key="1">
    <citation type="submission" date="2021-05" db="EMBL/GenBank/DDBJ databases">
        <authorList>
            <person name="Alioto T."/>
            <person name="Alioto T."/>
            <person name="Gomez Garrido J."/>
        </authorList>
    </citation>
    <scope>NUCLEOTIDE SEQUENCE</scope>
</reference>
<name>A0A8D8PXZ7_9HEMI</name>
<dbReference type="EMBL" id="HBUF01041616">
    <property type="protein sequence ID" value="CAG6618276.1"/>
    <property type="molecule type" value="Transcribed_RNA"/>
</dbReference>
<accession>A0A8D8PXZ7</accession>
<evidence type="ECO:0008006" key="2">
    <source>
        <dbReference type="Google" id="ProtNLM"/>
    </source>
</evidence>
<protein>
    <recommendedName>
        <fullName evidence="2">Reverse transcriptase domain-containing protein</fullName>
    </recommendedName>
</protein>
<sequence>MICKEKGNIQECNNLCGIKLILHTMKLYKRIVDKINDSTMEMQISNWQFGFMPRRRTVDAFFAIRQPIEKYLEKEKSLYLVLLPLKRPTITYLGMRFGMDLRHLCPFT</sequence>